<protein>
    <submittedName>
        <fullName evidence="1">Uncharacterized protein</fullName>
    </submittedName>
</protein>
<accession>T0FZN7</accession>
<dbReference type="RefSeq" id="WP_021246986.1">
    <property type="nucleotide sequence ID" value="NZ_ATIB01000088.1"/>
</dbReference>
<keyword evidence="2" id="KW-1185">Reference proteome</keyword>
<dbReference type="AlphaFoldDB" id="T0FZN7"/>
<name>T0FZN7_9SPHN</name>
<dbReference type="EMBL" id="ATIB01000088">
    <property type="protein sequence ID" value="EQA96820.1"/>
    <property type="molecule type" value="Genomic_DNA"/>
</dbReference>
<gene>
    <name evidence="1" type="ORF">L485_22315</name>
</gene>
<dbReference type="PATRIC" id="fig|1114964.3.peg.4375"/>
<sequence>MTPERRAFLGQIMTRGRVVNREFTDAEARDIRRLRQRQDMTTEQAKQIIRECRTARSKRLLDQHFRQPAA</sequence>
<proteinExistence type="predicted"/>
<organism evidence="1 2">
    <name type="scientific">Sphingobium baderi LL03</name>
    <dbReference type="NCBI Taxonomy" id="1114964"/>
    <lineage>
        <taxon>Bacteria</taxon>
        <taxon>Pseudomonadati</taxon>
        <taxon>Pseudomonadota</taxon>
        <taxon>Alphaproteobacteria</taxon>
        <taxon>Sphingomonadales</taxon>
        <taxon>Sphingomonadaceae</taxon>
        <taxon>Sphingobium</taxon>
    </lineage>
</organism>
<evidence type="ECO:0000313" key="1">
    <source>
        <dbReference type="EMBL" id="EQA96820.1"/>
    </source>
</evidence>
<evidence type="ECO:0000313" key="2">
    <source>
        <dbReference type="Proteomes" id="UP000015524"/>
    </source>
</evidence>
<reference evidence="1 2" key="1">
    <citation type="journal article" date="2013" name="Genome Announc.">
        <title>Draft Genome Sequence of a Hexachlorocyclohexane-Degrading Bacterium, Sphingobium baderi Strain LL03T.</title>
        <authorList>
            <person name="Kaur J."/>
            <person name="Verma H."/>
            <person name="Tripathi C."/>
            <person name="Khurana J.P."/>
            <person name="Lal R."/>
        </authorList>
    </citation>
    <scope>NUCLEOTIDE SEQUENCE [LARGE SCALE GENOMIC DNA]</scope>
    <source>
        <strain evidence="1 2">LL03</strain>
    </source>
</reference>
<comment type="caution">
    <text evidence="1">The sequence shown here is derived from an EMBL/GenBank/DDBJ whole genome shotgun (WGS) entry which is preliminary data.</text>
</comment>
<dbReference type="Proteomes" id="UP000015524">
    <property type="component" value="Unassembled WGS sequence"/>
</dbReference>